<gene>
    <name evidence="1" type="ORF">POPTR_008G076000</name>
</gene>
<dbReference type="EMBL" id="CM009297">
    <property type="protein sequence ID" value="PNT23331.1"/>
    <property type="molecule type" value="Genomic_DNA"/>
</dbReference>
<dbReference type="Proteomes" id="UP000006729">
    <property type="component" value="Chromosome 8"/>
</dbReference>
<sequence>MDPWLIHYGSLSLSTLYRLLLPGIRSFATFGVLDMHGHVSLENKITSTNGIPFWACHLYNYMIVHVHGPIPENMFEHFVTRKCKLCRRNFVARDGLPDRPIWIFGVGVLRAATVSSSALAGKENCNRKSSSRWP</sequence>
<name>A0A2K1ZDG9_POPTR</name>
<evidence type="ECO:0000313" key="2">
    <source>
        <dbReference type="Proteomes" id="UP000006729"/>
    </source>
</evidence>
<organism evidence="1 2">
    <name type="scientific">Populus trichocarpa</name>
    <name type="common">Western balsam poplar</name>
    <name type="synonym">Populus balsamifera subsp. trichocarpa</name>
    <dbReference type="NCBI Taxonomy" id="3694"/>
    <lineage>
        <taxon>Eukaryota</taxon>
        <taxon>Viridiplantae</taxon>
        <taxon>Streptophyta</taxon>
        <taxon>Embryophyta</taxon>
        <taxon>Tracheophyta</taxon>
        <taxon>Spermatophyta</taxon>
        <taxon>Magnoliopsida</taxon>
        <taxon>eudicotyledons</taxon>
        <taxon>Gunneridae</taxon>
        <taxon>Pentapetalae</taxon>
        <taxon>rosids</taxon>
        <taxon>fabids</taxon>
        <taxon>Malpighiales</taxon>
        <taxon>Salicaceae</taxon>
        <taxon>Saliceae</taxon>
        <taxon>Populus</taxon>
    </lineage>
</organism>
<accession>A0A2K1ZDG9</accession>
<proteinExistence type="predicted"/>
<reference evidence="1 2" key="1">
    <citation type="journal article" date="2006" name="Science">
        <title>The genome of black cottonwood, Populus trichocarpa (Torr. &amp; Gray).</title>
        <authorList>
            <person name="Tuskan G.A."/>
            <person name="Difazio S."/>
            <person name="Jansson S."/>
            <person name="Bohlmann J."/>
            <person name="Grigoriev I."/>
            <person name="Hellsten U."/>
            <person name="Putnam N."/>
            <person name="Ralph S."/>
            <person name="Rombauts S."/>
            <person name="Salamov A."/>
            <person name="Schein J."/>
            <person name="Sterck L."/>
            <person name="Aerts A."/>
            <person name="Bhalerao R.R."/>
            <person name="Bhalerao R.P."/>
            <person name="Blaudez D."/>
            <person name="Boerjan W."/>
            <person name="Brun A."/>
            <person name="Brunner A."/>
            <person name="Busov V."/>
            <person name="Campbell M."/>
            <person name="Carlson J."/>
            <person name="Chalot M."/>
            <person name="Chapman J."/>
            <person name="Chen G.L."/>
            <person name="Cooper D."/>
            <person name="Coutinho P.M."/>
            <person name="Couturier J."/>
            <person name="Covert S."/>
            <person name="Cronk Q."/>
            <person name="Cunningham R."/>
            <person name="Davis J."/>
            <person name="Degroeve S."/>
            <person name="Dejardin A."/>
            <person name="Depamphilis C."/>
            <person name="Detter J."/>
            <person name="Dirks B."/>
            <person name="Dubchak I."/>
            <person name="Duplessis S."/>
            <person name="Ehlting J."/>
            <person name="Ellis B."/>
            <person name="Gendler K."/>
            <person name="Goodstein D."/>
            <person name="Gribskov M."/>
            <person name="Grimwood J."/>
            <person name="Groover A."/>
            <person name="Gunter L."/>
            <person name="Hamberger B."/>
            <person name="Heinze B."/>
            <person name="Helariutta Y."/>
            <person name="Henrissat B."/>
            <person name="Holligan D."/>
            <person name="Holt R."/>
            <person name="Huang W."/>
            <person name="Islam-Faridi N."/>
            <person name="Jones S."/>
            <person name="Jones-Rhoades M."/>
            <person name="Jorgensen R."/>
            <person name="Joshi C."/>
            <person name="Kangasjarvi J."/>
            <person name="Karlsson J."/>
            <person name="Kelleher C."/>
            <person name="Kirkpatrick R."/>
            <person name="Kirst M."/>
            <person name="Kohler A."/>
            <person name="Kalluri U."/>
            <person name="Larimer F."/>
            <person name="Leebens-Mack J."/>
            <person name="Leple J.C."/>
            <person name="Locascio P."/>
            <person name="Lou Y."/>
            <person name="Lucas S."/>
            <person name="Martin F."/>
            <person name="Montanini B."/>
            <person name="Napoli C."/>
            <person name="Nelson D.R."/>
            <person name="Nelson C."/>
            <person name="Nieminen K."/>
            <person name="Nilsson O."/>
            <person name="Pereda V."/>
            <person name="Peter G."/>
            <person name="Philippe R."/>
            <person name="Pilate G."/>
            <person name="Poliakov A."/>
            <person name="Razumovskaya J."/>
            <person name="Richardson P."/>
            <person name="Rinaldi C."/>
            <person name="Ritland K."/>
            <person name="Rouze P."/>
            <person name="Ryaboy D."/>
            <person name="Schmutz J."/>
            <person name="Schrader J."/>
            <person name="Segerman B."/>
            <person name="Shin H."/>
            <person name="Siddiqui A."/>
            <person name="Sterky F."/>
            <person name="Terry A."/>
            <person name="Tsai C.J."/>
            <person name="Uberbacher E."/>
            <person name="Unneberg P."/>
            <person name="Vahala J."/>
            <person name="Wall K."/>
            <person name="Wessler S."/>
            <person name="Yang G."/>
            <person name="Yin T."/>
            <person name="Douglas C."/>
            <person name="Marra M."/>
            <person name="Sandberg G."/>
            <person name="Van de Peer Y."/>
            <person name="Rokhsar D."/>
        </authorList>
    </citation>
    <scope>NUCLEOTIDE SEQUENCE [LARGE SCALE GENOMIC DNA]</scope>
    <source>
        <strain evidence="2">cv. Nisqually</strain>
    </source>
</reference>
<dbReference type="AlphaFoldDB" id="A0A2K1ZDG9"/>
<keyword evidence="2" id="KW-1185">Reference proteome</keyword>
<evidence type="ECO:0000313" key="1">
    <source>
        <dbReference type="EMBL" id="PNT23331.1"/>
    </source>
</evidence>
<dbReference type="InParanoid" id="A0A2K1ZDG9"/>
<protein>
    <submittedName>
        <fullName evidence="1">Uncharacterized protein</fullName>
    </submittedName>
</protein>